<dbReference type="Pfam" id="PF03417">
    <property type="entry name" value="AAT"/>
    <property type="match status" value="1"/>
</dbReference>
<dbReference type="PANTHER" id="PTHR34180">
    <property type="entry name" value="PEPTIDASE C45"/>
    <property type="match status" value="1"/>
</dbReference>
<dbReference type="NCBIfam" id="NF040521">
    <property type="entry name" value="C45_proenzyme"/>
    <property type="match status" value="1"/>
</dbReference>
<organism evidence="2 3">
    <name type="scientific">Nitratireductor pacificus pht-3B</name>
    <dbReference type="NCBI Taxonomy" id="391937"/>
    <lineage>
        <taxon>Bacteria</taxon>
        <taxon>Pseudomonadati</taxon>
        <taxon>Pseudomonadota</taxon>
        <taxon>Alphaproteobacteria</taxon>
        <taxon>Hyphomicrobiales</taxon>
        <taxon>Phyllobacteriaceae</taxon>
        <taxon>Nitratireductor</taxon>
    </lineage>
</organism>
<reference evidence="2 3" key="1">
    <citation type="journal article" date="2012" name="J. Bacteriol.">
        <title>Genome Sequence of Nitratireductor pacificus Type Strain pht-3B.</title>
        <authorList>
            <person name="Lai Q."/>
            <person name="Li G."/>
            <person name="Shao Z."/>
        </authorList>
    </citation>
    <scope>NUCLEOTIDE SEQUENCE [LARGE SCALE GENOMIC DNA]</scope>
    <source>
        <strain evidence="3">pht-3B</strain>
    </source>
</reference>
<dbReference type="PATRIC" id="fig|391937.3.peg.2634"/>
<gene>
    <name evidence="2" type="ORF">NA2_12818</name>
</gene>
<feature type="domain" description="Peptidase C45 hydrolase" evidence="1">
    <location>
        <begin position="115"/>
        <end position="332"/>
    </location>
</feature>
<proteinExistence type="predicted"/>
<evidence type="ECO:0000259" key="1">
    <source>
        <dbReference type="Pfam" id="PF03417"/>
    </source>
</evidence>
<sequence length="352" mass="37704">MSTDAEHRLTNLTLTGSHYDIGLQLGRQGAAAVHGHLVRTHAWATVMALWDDERMQAMRCLVEECYPRYLQELCGLADGLALPFDDVFAWNCRGDVRAMAPDGCTTVQLPGPAPVVAHNEDGDPGLRAGCALARIAPDGDRAFTTFVYPGSIPGHTFAINDAGLVLTVNNIRSRHGGDGLPRMVLGRAVAGCESADAAVALLRQAPRAGAFHFTLAEARRTRLVSVEFTHTRCSVEEIDRPSVHANHLVHAAMQSEPQVVTASSAARQNRGQEMLDIAAGLPDSLPDPLSILHDKACPALPIHRTQPDDPDNENTLATAVFKITGDGIDWCVYDGAGAAVRSARTQPDFALS</sequence>
<comment type="caution">
    <text evidence="2">The sequence shown here is derived from an EMBL/GenBank/DDBJ whole genome shotgun (WGS) entry which is preliminary data.</text>
</comment>
<protein>
    <recommendedName>
        <fullName evidence="1">Peptidase C45 hydrolase domain-containing protein</fullName>
    </recommendedName>
</protein>
<dbReference type="InterPro" id="IPR047794">
    <property type="entry name" value="C45_proenzyme-like"/>
</dbReference>
<evidence type="ECO:0000313" key="3">
    <source>
        <dbReference type="Proteomes" id="UP000006786"/>
    </source>
</evidence>
<dbReference type="AlphaFoldDB" id="K2LL65"/>
<dbReference type="OrthoDB" id="6793339at2"/>
<dbReference type="EMBL" id="AMRM01000013">
    <property type="protein sequence ID" value="EKF18529.1"/>
    <property type="molecule type" value="Genomic_DNA"/>
</dbReference>
<dbReference type="RefSeq" id="WP_008597388.1">
    <property type="nucleotide sequence ID" value="NZ_AMRM01000013.1"/>
</dbReference>
<evidence type="ECO:0000313" key="2">
    <source>
        <dbReference type="EMBL" id="EKF18529.1"/>
    </source>
</evidence>
<dbReference type="Proteomes" id="UP000006786">
    <property type="component" value="Unassembled WGS sequence"/>
</dbReference>
<keyword evidence="3" id="KW-1185">Reference proteome</keyword>
<accession>K2LL65</accession>
<dbReference type="STRING" id="391937.NA2_12818"/>
<dbReference type="InterPro" id="IPR005079">
    <property type="entry name" value="Peptidase_C45_hydrolase"/>
</dbReference>
<dbReference type="eggNOG" id="COG4927">
    <property type="taxonomic scope" value="Bacteria"/>
</dbReference>
<name>K2LL65_9HYPH</name>
<dbReference type="InterPro" id="IPR047801">
    <property type="entry name" value="Peptidase_C45"/>
</dbReference>
<dbReference type="PANTHER" id="PTHR34180:SF1">
    <property type="entry name" value="BETA-ALANYL-DOPAMINE_CARCININE HYDROLASE"/>
    <property type="match status" value="1"/>
</dbReference>
<dbReference type="Gene3D" id="3.60.60.10">
    <property type="entry name" value="Penicillin V Acylase, Chain A"/>
    <property type="match status" value="1"/>
</dbReference>